<protein>
    <recommendedName>
        <fullName evidence="3">sphingolipid 4-desaturase</fullName>
        <ecNumber evidence="3">1.14.19.17</ecNumber>
    </recommendedName>
</protein>
<dbReference type="PIRSF" id="PIRSF017228">
    <property type="entry name" value="Sphnglp_dlt4_des"/>
    <property type="match status" value="1"/>
</dbReference>
<evidence type="ECO:0000256" key="8">
    <source>
        <dbReference type="ARBA" id="ARBA00023136"/>
    </source>
</evidence>
<evidence type="ECO:0000313" key="13">
    <source>
        <dbReference type="Proteomes" id="UP000024635"/>
    </source>
</evidence>
<keyword evidence="7 9" id="KW-0443">Lipid metabolism</keyword>
<dbReference type="CDD" id="cd03508">
    <property type="entry name" value="Delta4-sphingolipid-FADS-like"/>
    <property type="match status" value="1"/>
</dbReference>
<proteinExistence type="inferred from homology"/>
<dbReference type="GO" id="GO:0046513">
    <property type="term" value="P:ceramide biosynthetic process"/>
    <property type="evidence" value="ECO:0007669"/>
    <property type="project" value="TreeGrafter"/>
</dbReference>
<feature type="domain" description="Sphingolipid delta4-desaturase N-terminal" evidence="11">
    <location>
        <begin position="44"/>
        <end position="82"/>
    </location>
</feature>
<dbReference type="InterPro" id="IPR005804">
    <property type="entry name" value="FA_desaturase_dom"/>
</dbReference>
<comment type="caution">
    <text evidence="12">The sequence shown here is derived from an EMBL/GenBank/DDBJ whole genome shotgun (WGS) entry which is preliminary data.</text>
</comment>
<feature type="transmembrane region" description="Helical" evidence="10">
    <location>
        <begin position="237"/>
        <end position="261"/>
    </location>
</feature>
<evidence type="ECO:0000256" key="4">
    <source>
        <dbReference type="ARBA" id="ARBA00022692"/>
    </source>
</evidence>
<dbReference type="InterPro" id="IPR011388">
    <property type="entry name" value="DES1/DES2"/>
</dbReference>
<evidence type="ECO:0000259" key="11">
    <source>
        <dbReference type="SMART" id="SM01269"/>
    </source>
</evidence>
<evidence type="ECO:0000313" key="12">
    <source>
        <dbReference type="EMBL" id="EYC43092.1"/>
    </source>
</evidence>
<dbReference type="Proteomes" id="UP000024635">
    <property type="component" value="Unassembled WGS sequence"/>
</dbReference>
<keyword evidence="6 9" id="KW-0560">Oxidoreductase</keyword>
<dbReference type="PANTHER" id="PTHR12879:SF20">
    <property type="entry name" value="SPHINGOLIPID DELTA(4)-DESATURASE_C4-MONOOXYGENASE-RELATED"/>
    <property type="match status" value="1"/>
</dbReference>
<dbReference type="InterPro" id="IPR013866">
    <property type="entry name" value="Sphingolipid_d4-desaturase_N"/>
</dbReference>
<evidence type="ECO:0000256" key="7">
    <source>
        <dbReference type="ARBA" id="ARBA00023098"/>
    </source>
</evidence>
<feature type="transmembrane region" description="Helical" evidence="10">
    <location>
        <begin position="82"/>
        <end position="101"/>
    </location>
</feature>
<evidence type="ECO:0000256" key="3">
    <source>
        <dbReference type="ARBA" id="ARBA00012021"/>
    </source>
</evidence>
<organism evidence="12 13">
    <name type="scientific">Ancylostoma ceylanicum</name>
    <dbReference type="NCBI Taxonomy" id="53326"/>
    <lineage>
        <taxon>Eukaryota</taxon>
        <taxon>Metazoa</taxon>
        <taxon>Ecdysozoa</taxon>
        <taxon>Nematoda</taxon>
        <taxon>Chromadorea</taxon>
        <taxon>Rhabditida</taxon>
        <taxon>Rhabditina</taxon>
        <taxon>Rhabditomorpha</taxon>
        <taxon>Strongyloidea</taxon>
        <taxon>Ancylostomatidae</taxon>
        <taxon>Ancylostomatinae</taxon>
        <taxon>Ancylostoma</taxon>
    </lineage>
</organism>
<dbReference type="EMBL" id="JARK01000103">
    <property type="protein sequence ID" value="EYC43092.1"/>
    <property type="molecule type" value="Genomic_DNA"/>
</dbReference>
<dbReference type="EC" id="1.14.19.17" evidence="3"/>
<accession>A0A016WV29</accession>
<evidence type="ECO:0000256" key="5">
    <source>
        <dbReference type="ARBA" id="ARBA00022989"/>
    </source>
</evidence>
<evidence type="ECO:0000256" key="9">
    <source>
        <dbReference type="PIRNR" id="PIRNR017228"/>
    </source>
</evidence>
<evidence type="ECO:0000256" key="2">
    <source>
        <dbReference type="ARBA" id="ARBA00006146"/>
    </source>
</evidence>
<keyword evidence="5 10" id="KW-1133">Transmembrane helix</keyword>
<evidence type="ECO:0000256" key="6">
    <source>
        <dbReference type="ARBA" id="ARBA00023002"/>
    </source>
</evidence>
<dbReference type="STRING" id="53326.A0A016WV29"/>
<dbReference type="GO" id="GO:0042284">
    <property type="term" value="F:sphingolipid delta-4 desaturase activity"/>
    <property type="evidence" value="ECO:0007669"/>
    <property type="project" value="UniProtKB-UniRule"/>
</dbReference>
<gene>
    <name evidence="12" type="primary">Acey_s0503.g2634</name>
    <name evidence="12" type="ORF">Y032_0503g2634</name>
</gene>
<keyword evidence="13" id="KW-1185">Reference proteome</keyword>
<comment type="similarity">
    <text evidence="2 9">Belongs to the fatty acid desaturase type 1 family. DEGS subfamily.</text>
</comment>
<dbReference type="GO" id="GO:0016020">
    <property type="term" value="C:membrane"/>
    <property type="evidence" value="ECO:0007669"/>
    <property type="project" value="UniProtKB-SubCell"/>
</dbReference>
<sequence length="409" mass="47593">MRKIPKLRRHQIWEVLGCDGINTFELLVAIAVSTLRCQKMGQSVSRDDFMWTYTEQPHLDRRTAIVKAHPEIKQLFGIDASFKYVVLAMVVFQVVMCWLLQDADWTLICLEAYLCGGVINHAMTLAIHDISHNTVFGNKYPLANRFFGMVANLPIGVPISVSFKKYHVEHHRYLGKFSYFQRCEDGLDTDIPTELEAQLFTTPIRKFIWLLLQPLFYAFRPLVIYKKAPSDLEIVNAAIQIAFDVFVLQIFGFRSLIYLILGTLIAMGVHPSAGHFISEHYVFKENQETYSYYGPWNLCTFNVGYHVEHHDFPYIPGRNLPKVAEIAPEFYKNMHVHTSWTKVLFDFVWSPNMGPYMRLKRKASVPQTFKARHALSEYFQALLQHTGFNDLMRFARHWLDVGNYKKHVE</sequence>
<dbReference type="Pfam" id="PF08557">
    <property type="entry name" value="Lipid_DES"/>
    <property type="match status" value="1"/>
</dbReference>
<keyword evidence="4 10" id="KW-0812">Transmembrane</keyword>
<evidence type="ECO:0000256" key="10">
    <source>
        <dbReference type="SAM" id="Phobius"/>
    </source>
</evidence>
<dbReference type="Pfam" id="PF00487">
    <property type="entry name" value="FA_desaturase"/>
    <property type="match status" value="1"/>
</dbReference>
<comment type="subcellular location">
    <subcellularLocation>
        <location evidence="1">Membrane</location>
        <topology evidence="1">Multi-pass membrane protein</topology>
    </subcellularLocation>
</comment>
<feature type="transmembrane region" description="Helical" evidence="10">
    <location>
        <begin position="146"/>
        <end position="163"/>
    </location>
</feature>
<dbReference type="OrthoDB" id="200948at2759"/>
<dbReference type="AlphaFoldDB" id="A0A016WV29"/>
<dbReference type="SMART" id="SM01269">
    <property type="entry name" value="Lipid_DES"/>
    <property type="match status" value="1"/>
</dbReference>
<evidence type="ECO:0000256" key="1">
    <source>
        <dbReference type="ARBA" id="ARBA00004141"/>
    </source>
</evidence>
<dbReference type="PANTHER" id="PTHR12879">
    <property type="entry name" value="SPHINGOLIPID DELTA 4 DESATURASE/C-4 HYDROXYLASE PROTEIN DES2"/>
    <property type="match status" value="1"/>
</dbReference>
<keyword evidence="8 9" id="KW-0472">Membrane</keyword>
<reference evidence="13" key="1">
    <citation type="journal article" date="2015" name="Nat. Genet.">
        <title>The genome and transcriptome of the zoonotic hookworm Ancylostoma ceylanicum identify infection-specific gene families.</title>
        <authorList>
            <person name="Schwarz E.M."/>
            <person name="Hu Y."/>
            <person name="Antoshechkin I."/>
            <person name="Miller M.M."/>
            <person name="Sternberg P.W."/>
            <person name="Aroian R.V."/>
        </authorList>
    </citation>
    <scope>NUCLEOTIDE SEQUENCE</scope>
    <source>
        <strain evidence="13">HY135</strain>
    </source>
</reference>
<name>A0A016WV29_9BILA</name>